<name>A0A932FW54_UNCTE</name>
<dbReference type="SFLD" id="SFLDG01082">
    <property type="entry name" value="B12-binding_domain_containing"/>
    <property type="match status" value="1"/>
</dbReference>
<dbReference type="InterPro" id="IPR045784">
    <property type="entry name" value="Radical_SAM_N2"/>
</dbReference>
<dbReference type="SMART" id="SM00729">
    <property type="entry name" value="Elp3"/>
    <property type="match status" value="1"/>
</dbReference>
<dbReference type="SFLD" id="SFLDS00029">
    <property type="entry name" value="Radical_SAM"/>
    <property type="match status" value="1"/>
</dbReference>
<dbReference type="PANTHER" id="PTHR42731">
    <property type="entry name" value="SLL1084 PROTEIN"/>
    <property type="match status" value="1"/>
</dbReference>
<dbReference type="CDD" id="cd01335">
    <property type="entry name" value="Radical_SAM"/>
    <property type="match status" value="1"/>
</dbReference>
<dbReference type="PANTHER" id="PTHR42731:SF1">
    <property type="entry name" value="RADICAL SAM DOMAIN PROTEIN"/>
    <property type="match status" value="1"/>
</dbReference>
<proteinExistence type="predicted"/>
<reference evidence="2" key="1">
    <citation type="submission" date="2020-07" db="EMBL/GenBank/DDBJ databases">
        <title>Huge and variable diversity of episymbiotic CPR bacteria and DPANN archaea in groundwater ecosystems.</title>
        <authorList>
            <person name="He C.Y."/>
            <person name="Keren R."/>
            <person name="Whittaker M."/>
            <person name="Farag I.F."/>
            <person name="Doudna J."/>
            <person name="Cate J.H.D."/>
            <person name="Banfield J.F."/>
        </authorList>
    </citation>
    <scope>NUCLEOTIDE SEQUENCE</scope>
    <source>
        <strain evidence="2">NC_groundwater_672_Ag_B-0.1um_62_36</strain>
    </source>
</reference>
<feature type="domain" description="Radical SAM core" evidence="1">
    <location>
        <begin position="229"/>
        <end position="462"/>
    </location>
</feature>
<dbReference type="AlphaFoldDB" id="A0A932FW54"/>
<dbReference type="SUPFAM" id="SSF102114">
    <property type="entry name" value="Radical SAM enzymes"/>
    <property type="match status" value="1"/>
</dbReference>
<dbReference type="NCBIfam" id="TIGR03936">
    <property type="entry name" value="sam_1_link_chp"/>
    <property type="match status" value="1"/>
</dbReference>
<dbReference type="GO" id="GO:0003824">
    <property type="term" value="F:catalytic activity"/>
    <property type="evidence" value="ECO:0007669"/>
    <property type="project" value="InterPro"/>
</dbReference>
<dbReference type="Gene3D" id="3.80.30.20">
    <property type="entry name" value="tm_1862 like domain"/>
    <property type="match status" value="1"/>
</dbReference>
<evidence type="ECO:0000259" key="1">
    <source>
        <dbReference type="PROSITE" id="PS51918"/>
    </source>
</evidence>
<dbReference type="InterPro" id="IPR023404">
    <property type="entry name" value="rSAM_horseshoe"/>
</dbReference>
<dbReference type="Pfam" id="PF19864">
    <property type="entry name" value="Radical_SAM_N2"/>
    <property type="match status" value="1"/>
</dbReference>
<sequence>MYREILPFIQRPSRYLGNEVNAVRSDPSRVKTWVALAFPDLYEVGMSHLGLKILYQVLNRRPDVAAERVFAVGEDCEGWLRRRGLPLCSLESGRPLNRFDLVGFSLQYELSYTNILNMLSLGGIPLRSAQRPEDAPLILGGGPAAFNAEPLADFFDLFLLGDGEEAILEVVDTYRGWQEAAATKGELLDALSQIPGVYVPTRPRMVEKRIVTDLEGADFPIAPVVPFMKIIHDRVALEVARGCTRGCRFCQAGILYRPLRERSPERVRELMALSLRNSGYEEASLSSLNVGEYSCLTPLAAALAEELSREKIALSLPTLRPGSLNGTLFQAILGGGRRTGFTLVPEAGTERLRRVINKEVSEEALLQDVSQLLQAGWDSFKLYFMIGLPTETPEDLDGIARLCQQILRLSRKSHRVQRIGVSLSSFVPKAHTPFQWLPQDKMEVLRSKLRHLRRLLENRVFTLKWQQVEMSLLEAVLARGDRKLGLVLEKAWQLGCRFDSWSDHFSFPRWERAFEEAGLHWADYAYATRSLEEPLPWDHLQTGVQKGYLVREYCKGVEAEVTPDCRVGGCQGCGLAACERLAPSRSMLHRGDPASKAADGLERRALSLSGSSRPERPPYGGMQVPFKVRLCLEKRDLARYLSHLEFGGVLFRACRRAGLPLAYSQGNHPHPKMSFDQALPVGVESEGEYVDLEFRIPIPLKDLMAQLNAELPEGLRVLGGKIVLARTSPLTRAEQDVRFEIAFDPMAIPALADQSAADHRRRISDFLAQGEILITLPSKDLPPKGIEKAGARARGAGGSPRKADRQIDLRSLVIDLELLRWEAQRVVLGLVLHYGPAGSVKPSEVVARLYGLEPEEVHRLEIKKMLDARSCEEE</sequence>
<organism evidence="2 3">
    <name type="scientific">Tectimicrobiota bacterium</name>
    <dbReference type="NCBI Taxonomy" id="2528274"/>
    <lineage>
        <taxon>Bacteria</taxon>
        <taxon>Pseudomonadati</taxon>
        <taxon>Nitrospinota/Tectimicrobiota group</taxon>
        <taxon>Candidatus Tectimicrobiota</taxon>
    </lineage>
</organism>
<dbReference type="InterPro" id="IPR058240">
    <property type="entry name" value="rSAM_sf"/>
</dbReference>
<dbReference type="PROSITE" id="PS51918">
    <property type="entry name" value="RADICAL_SAM"/>
    <property type="match status" value="1"/>
</dbReference>
<dbReference type="InterPro" id="IPR006638">
    <property type="entry name" value="Elp3/MiaA/NifB-like_rSAM"/>
</dbReference>
<accession>A0A932FW54</accession>
<gene>
    <name evidence="2" type="ORF">HYY20_11285</name>
</gene>
<protein>
    <submittedName>
        <fullName evidence="2">DUF2344 domain-containing protein</fullName>
    </submittedName>
</protein>
<dbReference type="GO" id="GO:0051536">
    <property type="term" value="F:iron-sulfur cluster binding"/>
    <property type="evidence" value="ECO:0007669"/>
    <property type="project" value="InterPro"/>
</dbReference>
<evidence type="ECO:0000313" key="2">
    <source>
        <dbReference type="EMBL" id="MBI2877455.1"/>
    </source>
</evidence>
<comment type="caution">
    <text evidence="2">The sequence shown here is derived from an EMBL/GenBank/DDBJ whole genome shotgun (WGS) entry which is preliminary data.</text>
</comment>
<dbReference type="EMBL" id="JACPRF010000344">
    <property type="protein sequence ID" value="MBI2877455.1"/>
    <property type="molecule type" value="Genomic_DNA"/>
</dbReference>
<dbReference type="Proteomes" id="UP000769766">
    <property type="component" value="Unassembled WGS sequence"/>
</dbReference>
<dbReference type="Pfam" id="PF04055">
    <property type="entry name" value="Radical_SAM"/>
    <property type="match status" value="1"/>
</dbReference>
<evidence type="ECO:0000313" key="3">
    <source>
        <dbReference type="Proteomes" id="UP000769766"/>
    </source>
</evidence>
<dbReference type="InterPro" id="IPR018768">
    <property type="entry name" value="DUF2344"/>
</dbReference>
<dbReference type="Pfam" id="PF10105">
    <property type="entry name" value="DUF2344"/>
    <property type="match status" value="1"/>
</dbReference>
<dbReference type="InterPro" id="IPR007197">
    <property type="entry name" value="rSAM"/>
</dbReference>